<dbReference type="PANTHER" id="PTHR30143:SF0">
    <property type="entry name" value="2-KETO-4-PENTENOATE HYDRATASE"/>
    <property type="match status" value="1"/>
</dbReference>
<dbReference type="SUPFAM" id="SSF56529">
    <property type="entry name" value="FAH"/>
    <property type="match status" value="1"/>
</dbReference>
<name>A0ABP7D7A6_9ACTN</name>
<organism evidence="1 2">
    <name type="scientific">Microlunatus aurantiacus</name>
    <dbReference type="NCBI Taxonomy" id="446786"/>
    <lineage>
        <taxon>Bacteria</taxon>
        <taxon>Bacillati</taxon>
        <taxon>Actinomycetota</taxon>
        <taxon>Actinomycetes</taxon>
        <taxon>Propionibacteriales</taxon>
        <taxon>Propionibacteriaceae</taxon>
        <taxon>Microlunatus</taxon>
    </lineage>
</organism>
<dbReference type="Proteomes" id="UP001500051">
    <property type="component" value="Unassembled WGS sequence"/>
</dbReference>
<evidence type="ECO:0000313" key="1">
    <source>
        <dbReference type="EMBL" id="GAA3701871.1"/>
    </source>
</evidence>
<dbReference type="InterPro" id="IPR036663">
    <property type="entry name" value="Fumarylacetoacetase_C_sf"/>
</dbReference>
<dbReference type="EMBL" id="BAAAYX010000004">
    <property type="protein sequence ID" value="GAA3701871.1"/>
    <property type="molecule type" value="Genomic_DNA"/>
</dbReference>
<protein>
    <submittedName>
        <fullName evidence="1">2-keto-4-pentenoate hydratase</fullName>
    </submittedName>
</protein>
<keyword evidence="2" id="KW-1185">Reference proteome</keyword>
<dbReference type="PANTHER" id="PTHR30143">
    <property type="entry name" value="ACID HYDRATASE"/>
    <property type="match status" value="1"/>
</dbReference>
<comment type="caution">
    <text evidence="1">The sequence shown here is derived from an EMBL/GenBank/DDBJ whole genome shotgun (WGS) entry which is preliminary data.</text>
</comment>
<proteinExistence type="predicted"/>
<evidence type="ECO:0000313" key="2">
    <source>
        <dbReference type="Proteomes" id="UP001500051"/>
    </source>
</evidence>
<reference evidence="2" key="1">
    <citation type="journal article" date="2019" name="Int. J. Syst. Evol. Microbiol.">
        <title>The Global Catalogue of Microorganisms (GCM) 10K type strain sequencing project: providing services to taxonomists for standard genome sequencing and annotation.</title>
        <authorList>
            <consortium name="The Broad Institute Genomics Platform"/>
            <consortium name="The Broad Institute Genome Sequencing Center for Infectious Disease"/>
            <person name="Wu L."/>
            <person name="Ma J."/>
        </authorList>
    </citation>
    <scope>NUCLEOTIDE SEQUENCE [LARGE SCALE GENOMIC DNA]</scope>
    <source>
        <strain evidence="2">JCM 16548</strain>
    </source>
</reference>
<dbReference type="InterPro" id="IPR050772">
    <property type="entry name" value="Hydratase-Decarb/MhpD_sf"/>
</dbReference>
<accession>A0ABP7D7A6</accession>
<dbReference type="RefSeq" id="WP_344812032.1">
    <property type="nucleotide sequence ID" value="NZ_BAAAYX010000004.1"/>
</dbReference>
<sequence length="278" mass="28629">MNGSETPGRIAATLVAARQAGRALDGFPGETPADMTAAYRIQDAAIARWPDTVAGWKIGFIAADRRSVGESDRLVGPIWSRGLLAGDADGAAAAGSRVEAEGPVVEAGIFGDGFAAVEAEFVVRLDEDVPVRSEAWTAEEAARLAQQLRVGIEVASSPIPDINALGPTVIAADFGNNNGLLVGPELDDPDGAVLRCFVDDELLGEGTSANLPGGLHQGLATALTVLTARGHTVPAGTLFATGAITGIHPIRPGQRCRVEVRGGPSLELRTVDVRSTLG</sequence>
<gene>
    <name evidence="1" type="ORF">GCM10022204_18450</name>
</gene>
<dbReference type="Gene3D" id="3.90.850.10">
    <property type="entry name" value="Fumarylacetoacetase-like, C-terminal domain"/>
    <property type="match status" value="1"/>
</dbReference>